<proteinExistence type="predicted"/>
<accession>A0A9D1LYG3</accession>
<dbReference type="GO" id="GO:0003676">
    <property type="term" value="F:nucleic acid binding"/>
    <property type="evidence" value="ECO:0007669"/>
    <property type="project" value="InterPro"/>
</dbReference>
<dbReference type="InterPro" id="IPR011856">
    <property type="entry name" value="tRNA_endonuc-like_dom_sf"/>
</dbReference>
<protein>
    <submittedName>
        <fullName evidence="5">VRR-NUC domain-containing protein</fullName>
    </submittedName>
</protein>
<evidence type="ECO:0000313" key="6">
    <source>
        <dbReference type="Proteomes" id="UP000824118"/>
    </source>
</evidence>
<dbReference type="AlphaFoldDB" id="A0A9D1LYG3"/>
<comment type="caution">
    <text evidence="5">The sequence shown here is derived from an EMBL/GenBank/DDBJ whole genome shotgun (WGS) entry which is preliminary data.</text>
</comment>
<comment type="cofactor">
    <cofactor evidence="1">
        <name>Mg(2+)</name>
        <dbReference type="ChEBI" id="CHEBI:18420"/>
    </cofactor>
</comment>
<name>A0A9D1LYG3_9FIRM</name>
<keyword evidence="3" id="KW-0378">Hydrolase</keyword>
<gene>
    <name evidence="5" type="ORF">IAD22_05830</name>
</gene>
<evidence type="ECO:0000256" key="2">
    <source>
        <dbReference type="ARBA" id="ARBA00022722"/>
    </source>
</evidence>
<dbReference type="Gene3D" id="3.40.1350.10">
    <property type="match status" value="1"/>
</dbReference>
<sequence>MLEAEVEKYLCRKVKSDLHGRALKFISPGLNGVPDRIVLIPGGRIYFVETKAPGKRLRKLQSYVCTVISGLGFEVKRIDTKEKVDGFIKEVKADDL</sequence>
<evidence type="ECO:0000313" key="5">
    <source>
        <dbReference type="EMBL" id="HIU50515.1"/>
    </source>
</evidence>
<dbReference type="Proteomes" id="UP000824118">
    <property type="component" value="Unassembled WGS sequence"/>
</dbReference>
<evidence type="ECO:0000259" key="4">
    <source>
        <dbReference type="SMART" id="SM00990"/>
    </source>
</evidence>
<evidence type="ECO:0000256" key="1">
    <source>
        <dbReference type="ARBA" id="ARBA00001946"/>
    </source>
</evidence>
<reference evidence="5" key="2">
    <citation type="journal article" date="2021" name="PeerJ">
        <title>Extensive microbial diversity within the chicken gut microbiome revealed by metagenomics and culture.</title>
        <authorList>
            <person name="Gilroy R."/>
            <person name="Ravi A."/>
            <person name="Getino M."/>
            <person name="Pursley I."/>
            <person name="Horton D.L."/>
            <person name="Alikhan N.F."/>
            <person name="Baker D."/>
            <person name="Gharbi K."/>
            <person name="Hall N."/>
            <person name="Watson M."/>
            <person name="Adriaenssens E.M."/>
            <person name="Foster-Nyarko E."/>
            <person name="Jarju S."/>
            <person name="Secka A."/>
            <person name="Antonio M."/>
            <person name="Oren A."/>
            <person name="Chaudhuri R.R."/>
            <person name="La Ragione R."/>
            <person name="Hildebrand F."/>
            <person name="Pallen M.J."/>
        </authorList>
    </citation>
    <scope>NUCLEOTIDE SEQUENCE</scope>
    <source>
        <strain evidence="5">ChiGjej1B1-1684</strain>
    </source>
</reference>
<evidence type="ECO:0000256" key="3">
    <source>
        <dbReference type="ARBA" id="ARBA00022801"/>
    </source>
</evidence>
<organism evidence="5 6">
    <name type="scientific">Candidatus Limousia pullorum</name>
    <dbReference type="NCBI Taxonomy" id="2840860"/>
    <lineage>
        <taxon>Bacteria</taxon>
        <taxon>Bacillati</taxon>
        <taxon>Bacillota</taxon>
        <taxon>Clostridia</taxon>
        <taxon>Eubacteriales</taxon>
        <taxon>Oscillospiraceae</taxon>
        <taxon>Oscillospiraceae incertae sedis</taxon>
        <taxon>Candidatus Limousia</taxon>
    </lineage>
</organism>
<reference evidence="5" key="1">
    <citation type="submission" date="2020-10" db="EMBL/GenBank/DDBJ databases">
        <authorList>
            <person name="Gilroy R."/>
        </authorList>
    </citation>
    <scope>NUCLEOTIDE SEQUENCE</scope>
    <source>
        <strain evidence="5">ChiGjej1B1-1684</strain>
    </source>
</reference>
<dbReference type="InterPro" id="IPR014883">
    <property type="entry name" value="VRR_NUC"/>
</dbReference>
<dbReference type="EMBL" id="DVNG01000086">
    <property type="protein sequence ID" value="HIU50515.1"/>
    <property type="molecule type" value="Genomic_DNA"/>
</dbReference>
<dbReference type="GO" id="GO:0004518">
    <property type="term" value="F:nuclease activity"/>
    <property type="evidence" value="ECO:0007669"/>
    <property type="project" value="UniProtKB-KW"/>
</dbReference>
<keyword evidence="2" id="KW-0540">Nuclease</keyword>
<dbReference type="SMART" id="SM00990">
    <property type="entry name" value="VRR_NUC"/>
    <property type="match status" value="1"/>
</dbReference>
<feature type="domain" description="VRR-NUC" evidence="4">
    <location>
        <begin position="1"/>
        <end position="82"/>
    </location>
</feature>
<dbReference type="GO" id="GO:0016788">
    <property type="term" value="F:hydrolase activity, acting on ester bonds"/>
    <property type="evidence" value="ECO:0007669"/>
    <property type="project" value="InterPro"/>
</dbReference>